<protein>
    <submittedName>
        <fullName evidence="4">DUF4178 domain-containing protein</fullName>
    </submittedName>
</protein>
<evidence type="ECO:0000256" key="1">
    <source>
        <dbReference type="SAM" id="MobiDB-lite"/>
    </source>
</evidence>
<evidence type="ECO:0000259" key="3">
    <source>
        <dbReference type="Pfam" id="PF13785"/>
    </source>
</evidence>
<organism evidence="4 5">
    <name type="scientific">Nocardiopsis codii</name>
    <dbReference type="NCBI Taxonomy" id="3065942"/>
    <lineage>
        <taxon>Bacteria</taxon>
        <taxon>Bacillati</taxon>
        <taxon>Actinomycetota</taxon>
        <taxon>Actinomycetes</taxon>
        <taxon>Streptosporangiales</taxon>
        <taxon>Nocardiopsidaceae</taxon>
        <taxon>Nocardiopsis</taxon>
    </lineage>
</organism>
<keyword evidence="2" id="KW-0472">Membrane</keyword>
<dbReference type="EMBL" id="JAUZMY010000002">
    <property type="protein sequence ID" value="MEE2036015.1"/>
    <property type="molecule type" value="Genomic_DNA"/>
</dbReference>
<keyword evidence="2" id="KW-1133">Transmembrane helix</keyword>
<reference evidence="4 5" key="1">
    <citation type="submission" date="2023-08" db="EMBL/GenBank/DDBJ databases">
        <authorList>
            <person name="Girao M."/>
            <person name="Carvalho M.F."/>
        </authorList>
    </citation>
    <scope>NUCLEOTIDE SEQUENCE [LARGE SCALE GENOMIC DNA]</scope>
    <source>
        <strain evidence="4 5">CT-R113</strain>
    </source>
</reference>
<dbReference type="InterPro" id="IPR025235">
    <property type="entry name" value="DUF4178"/>
</dbReference>
<sequence>MSIELVLLLIVVIVAAVVGVVIYAQRSKQRDAAPQQPAAPRDPFAEQGDSAAGDPRTIKAGDMIDWGTERTWIRGTLRLSEGGYVWSEHFLEVEGGKRWLSVEEDPDVELALWSGRPDLELTPHSKTIELEGVTYRLQEKGSGSYRSEGTTGLKSQGGLDYADYESSDGLLLSFERFDHGGWEASTGTKVAAGTFTIYPGS</sequence>
<evidence type="ECO:0000313" key="5">
    <source>
        <dbReference type="Proteomes" id="UP001356095"/>
    </source>
</evidence>
<feature type="region of interest" description="Disordered" evidence="1">
    <location>
        <begin position="31"/>
        <end position="59"/>
    </location>
</feature>
<evidence type="ECO:0000256" key="2">
    <source>
        <dbReference type="SAM" id="Phobius"/>
    </source>
</evidence>
<dbReference type="Pfam" id="PF13785">
    <property type="entry name" value="DUF4178"/>
    <property type="match status" value="1"/>
</dbReference>
<keyword evidence="2" id="KW-0812">Transmembrane</keyword>
<feature type="domain" description="DUF4178" evidence="3">
    <location>
        <begin position="59"/>
        <end position="190"/>
    </location>
</feature>
<proteinExistence type="predicted"/>
<evidence type="ECO:0000313" key="4">
    <source>
        <dbReference type="EMBL" id="MEE2036015.1"/>
    </source>
</evidence>
<comment type="caution">
    <text evidence="4">The sequence shown here is derived from an EMBL/GenBank/DDBJ whole genome shotgun (WGS) entry which is preliminary data.</text>
</comment>
<accession>A0ABU7K185</accession>
<dbReference type="RefSeq" id="WP_330089845.1">
    <property type="nucleotide sequence ID" value="NZ_JAUZMY010000002.1"/>
</dbReference>
<feature type="transmembrane region" description="Helical" evidence="2">
    <location>
        <begin position="6"/>
        <end position="24"/>
    </location>
</feature>
<name>A0ABU7K185_9ACTN</name>
<dbReference type="Proteomes" id="UP001356095">
    <property type="component" value="Unassembled WGS sequence"/>
</dbReference>
<gene>
    <name evidence="4" type="ORF">Q8791_02110</name>
</gene>
<keyword evidence="5" id="KW-1185">Reference proteome</keyword>
<feature type="compositionally biased region" description="Low complexity" evidence="1">
    <location>
        <begin position="32"/>
        <end position="42"/>
    </location>
</feature>